<sequence>VGPFLYTGGSAHAQQTILLSIASLVLIRKLKFLSKLLTKDTFTNLSSQILTPSLITDPLGVSIVQQCRLLEHHLGLESSALDECLKEPDTMLL</sequence>
<dbReference type="InParanoid" id="A0A1X7VIV2"/>
<reference evidence="1" key="1">
    <citation type="submission" date="2017-05" db="UniProtKB">
        <authorList>
            <consortium name="EnsemblMetazoa"/>
        </authorList>
    </citation>
    <scope>IDENTIFICATION</scope>
</reference>
<name>A0A1X7VIV2_AMPQE</name>
<proteinExistence type="predicted"/>
<protein>
    <submittedName>
        <fullName evidence="1">Uncharacterized protein</fullName>
    </submittedName>
</protein>
<evidence type="ECO:0000313" key="1">
    <source>
        <dbReference type="EnsemblMetazoa" id="Aqu2.1.39719_001"/>
    </source>
</evidence>
<accession>A0A1X7VIV2</accession>
<organism evidence="1">
    <name type="scientific">Amphimedon queenslandica</name>
    <name type="common">Sponge</name>
    <dbReference type="NCBI Taxonomy" id="400682"/>
    <lineage>
        <taxon>Eukaryota</taxon>
        <taxon>Metazoa</taxon>
        <taxon>Porifera</taxon>
        <taxon>Demospongiae</taxon>
        <taxon>Heteroscleromorpha</taxon>
        <taxon>Haplosclerida</taxon>
        <taxon>Niphatidae</taxon>
        <taxon>Amphimedon</taxon>
    </lineage>
</organism>
<dbReference type="EnsemblMetazoa" id="Aqu2.1.39719_001">
    <property type="protein sequence ID" value="Aqu2.1.39719_001"/>
    <property type="gene ID" value="Aqu2.1.39719"/>
</dbReference>
<dbReference type="AlphaFoldDB" id="A0A1X7VIV2"/>